<organism evidence="1 2">
    <name type="scientific">Ruminococcus flavefaciens</name>
    <dbReference type="NCBI Taxonomy" id="1265"/>
    <lineage>
        <taxon>Bacteria</taxon>
        <taxon>Bacillati</taxon>
        <taxon>Bacillota</taxon>
        <taxon>Clostridia</taxon>
        <taxon>Eubacteriales</taxon>
        <taxon>Oscillospiraceae</taxon>
        <taxon>Ruminococcus</taxon>
    </lineage>
</organism>
<dbReference type="OrthoDB" id="1819507at2"/>
<protein>
    <submittedName>
        <fullName evidence="1">Uncharacterized protein</fullName>
    </submittedName>
</protein>
<evidence type="ECO:0000313" key="2">
    <source>
        <dbReference type="Proteomes" id="UP000183190"/>
    </source>
</evidence>
<name>A0A1H6ILL4_RUMFL</name>
<evidence type="ECO:0000313" key="1">
    <source>
        <dbReference type="EMBL" id="SEH47426.1"/>
    </source>
</evidence>
<dbReference type="RefSeq" id="WP_074714673.1">
    <property type="nucleotide sequence ID" value="NZ_FNWV01000002.1"/>
</dbReference>
<dbReference type="AlphaFoldDB" id="A0A1H6ILL4"/>
<sequence length="249" mass="27391">MDEKNGFRDFFESPFAEDYIAYNEYLVRRSVMGISASCEFLRELAEKHGTKKDGELIEGILTMCCDLMRNAELSKALVSPHDGAEHSGMIRTDAFLAELAEKCVAVTAGRCRVTLKDCAAAFVRADANILRMLLLSFIRRYSLANAADNSGFEAFCEETGENVKIIIRAAGTFVDGENIGLPDVFENYPEETVRGLAARIGAEAQLGSNEIVVEIPLPDGNESAVLEAPSPEIGESFFEPYNLMLRDLL</sequence>
<gene>
    <name evidence="1" type="ORF">SAMN02910265_00893</name>
</gene>
<reference evidence="1 2" key="1">
    <citation type="submission" date="2016-10" db="EMBL/GenBank/DDBJ databases">
        <authorList>
            <person name="de Groot N.N."/>
        </authorList>
    </citation>
    <scope>NUCLEOTIDE SEQUENCE [LARGE SCALE GENOMIC DNA]</scope>
    <source>
        <strain evidence="1 2">YAD2003</strain>
    </source>
</reference>
<proteinExistence type="predicted"/>
<dbReference type="EMBL" id="FNWV01000002">
    <property type="protein sequence ID" value="SEH47426.1"/>
    <property type="molecule type" value="Genomic_DNA"/>
</dbReference>
<accession>A0A1H6ILL4</accession>
<dbReference type="Proteomes" id="UP000183190">
    <property type="component" value="Unassembled WGS sequence"/>
</dbReference>